<name>A0A5X8XX90_SALNE</name>
<dbReference type="AlphaFoldDB" id="A0A5X8XX90"/>
<dbReference type="EMBL" id="AAHWTY010000032">
    <property type="protein sequence ID" value="ECB1913246.1"/>
    <property type="molecule type" value="Genomic_DNA"/>
</dbReference>
<gene>
    <name evidence="1" type="ORF">EVG73_12720</name>
</gene>
<organism evidence="1">
    <name type="scientific">Salmonella newport</name>
    <dbReference type="NCBI Taxonomy" id="108619"/>
    <lineage>
        <taxon>Bacteria</taxon>
        <taxon>Pseudomonadati</taxon>
        <taxon>Pseudomonadota</taxon>
        <taxon>Gammaproteobacteria</taxon>
        <taxon>Enterobacterales</taxon>
        <taxon>Enterobacteriaceae</taxon>
        <taxon>Salmonella</taxon>
    </lineage>
</organism>
<accession>A0A5X8XX90</accession>
<evidence type="ECO:0000313" key="1">
    <source>
        <dbReference type="EMBL" id="ECB1913246.1"/>
    </source>
</evidence>
<comment type="caution">
    <text evidence="1">The sequence shown here is derived from an EMBL/GenBank/DDBJ whole genome shotgun (WGS) entry which is preliminary data.</text>
</comment>
<reference evidence="1" key="1">
    <citation type="submission" date="2019-01" db="EMBL/GenBank/DDBJ databases">
        <authorList>
            <person name="Ashton P.M."/>
            <person name="Dallman T."/>
            <person name="Nair S."/>
            <person name="De Pinna E."/>
            <person name="Peters T."/>
            <person name="Grant K."/>
        </authorList>
    </citation>
    <scope>NUCLEOTIDE SEQUENCE</scope>
    <source>
        <strain evidence="1">500372</strain>
    </source>
</reference>
<protein>
    <submittedName>
        <fullName evidence="1">Uncharacterized protein</fullName>
    </submittedName>
</protein>
<sequence>MNTRSDIEIKITALEILVRELINALDKNTLANIFSNLENGFKITESDDSLISEDKIRLRGAIYRMLTLHP</sequence>
<proteinExistence type="predicted"/>